<protein>
    <submittedName>
        <fullName evidence="1">Uncharacterized protein</fullName>
    </submittedName>
</protein>
<sequence>MLAKGEWRLEEFVGFCSGCGKPIHCLHGFLNGIVSEEKEMLYCFQCYEKKEAGQER</sequence>
<name>A0A327Y941_9BACL</name>
<dbReference type="Proteomes" id="UP000248555">
    <property type="component" value="Unassembled WGS sequence"/>
</dbReference>
<organism evidence="1 2">
    <name type="scientific">Paranoxybacillus vitaminiphilus</name>
    <dbReference type="NCBI Taxonomy" id="581036"/>
    <lineage>
        <taxon>Bacteria</taxon>
        <taxon>Bacillati</taxon>
        <taxon>Bacillota</taxon>
        <taxon>Bacilli</taxon>
        <taxon>Bacillales</taxon>
        <taxon>Anoxybacillaceae</taxon>
        <taxon>Paranoxybacillus</taxon>
    </lineage>
</organism>
<evidence type="ECO:0000313" key="2">
    <source>
        <dbReference type="Proteomes" id="UP000248555"/>
    </source>
</evidence>
<keyword evidence="2" id="KW-1185">Reference proteome</keyword>
<dbReference type="AlphaFoldDB" id="A0A327Y941"/>
<accession>A0A327Y941</accession>
<comment type="caution">
    <text evidence="1">The sequence shown here is derived from an EMBL/GenBank/DDBJ whole genome shotgun (WGS) entry which is preliminary data.</text>
</comment>
<proteinExistence type="predicted"/>
<gene>
    <name evidence="1" type="ORF">B0I26_1141</name>
</gene>
<dbReference type="EMBL" id="QLMH01000014">
    <property type="protein sequence ID" value="RAK16997.1"/>
    <property type="molecule type" value="Genomic_DNA"/>
</dbReference>
<evidence type="ECO:0000313" key="1">
    <source>
        <dbReference type="EMBL" id="RAK16997.1"/>
    </source>
</evidence>
<reference evidence="1 2" key="1">
    <citation type="submission" date="2018-06" db="EMBL/GenBank/DDBJ databases">
        <title>Genomic Encyclopedia of Type Strains, Phase III (KMG-III): the genomes of soil and plant-associated and newly described type strains.</title>
        <authorList>
            <person name="Whitman W."/>
        </authorList>
    </citation>
    <scope>NUCLEOTIDE SEQUENCE [LARGE SCALE GENOMIC DNA]</scope>
    <source>
        <strain evidence="1 2">CGMCC 1.8979</strain>
    </source>
</reference>